<gene>
    <name evidence="1" type="ORF">KGA66_23700</name>
</gene>
<keyword evidence="2" id="KW-1185">Reference proteome</keyword>
<reference evidence="1" key="1">
    <citation type="submission" date="2021-04" db="EMBL/GenBank/DDBJ databases">
        <title>Genome based classification of Actinospica acidithermotolerans sp. nov., an actinobacterium isolated from an Indonesian hot spring.</title>
        <authorList>
            <person name="Kusuma A.B."/>
            <person name="Putra K.E."/>
            <person name="Nafisah S."/>
            <person name="Loh J."/>
            <person name="Nouioui I."/>
            <person name="Goodfellow M."/>
        </authorList>
    </citation>
    <scope>NUCLEOTIDE SEQUENCE</scope>
    <source>
        <strain evidence="1">DSM 45618</strain>
    </source>
</reference>
<dbReference type="RefSeq" id="WP_211470785.1">
    <property type="nucleotide sequence ID" value="NZ_JAGSXH010000119.1"/>
</dbReference>
<name>A0A8J8BEY3_9ACTN</name>
<dbReference type="EMBL" id="JAGSXH010000119">
    <property type="protein sequence ID" value="MBS2966070.1"/>
    <property type="molecule type" value="Genomic_DNA"/>
</dbReference>
<accession>A0A8J8BEY3</accession>
<dbReference type="Proteomes" id="UP000677913">
    <property type="component" value="Unassembled WGS sequence"/>
</dbReference>
<organism evidence="1 2">
    <name type="scientific">Actinocrinis puniceicyclus</name>
    <dbReference type="NCBI Taxonomy" id="977794"/>
    <lineage>
        <taxon>Bacteria</taxon>
        <taxon>Bacillati</taxon>
        <taxon>Actinomycetota</taxon>
        <taxon>Actinomycetes</taxon>
        <taxon>Catenulisporales</taxon>
        <taxon>Actinospicaceae</taxon>
        <taxon>Actinocrinis</taxon>
    </lineage>
</organism>
<protein>
    <submittedName>
        <fullName evidence="1">Uncharacterized protein</fullName>
    </submittedName>
</protein>
<proteinExistence type="predicted"/>
<comment type="caution">
    <text evidence="1">The sequence shown here is derived from an EMBL/GenBank/DDBJ whole genome shotgun (WGS) entry which is preliminary data.</text>
</comment>
<dbReference type="AlphaFoldDB" id="A0A8J8BEY3"/>
<sequence length="156" mass="17171">MRLVTARAHTNSRDPVKISEYGSVQLSSDQLNDADRAQLGKLREKGVFSTVIETSIGWRLTAQDSIGVINLDKTSLIIEPKFVFDGKTLMEWLSYALSVPLAITDMAKEWEAGPGPLFGDLIVHAPARRVPQAAAVRSAARIRSARPRGHYSAREN</sequence>
<evidence type="ECO:0000313" key="2">
    <source>
        <dbReference type="Proteomes" id="UP000677913"/>
    </source>
</evidence>
<evidence type="ECO:0000313" key="1">
    <source>
        <dbReference type="EMBL" id="MBS2966070.1"/>
    </source>
</evidence>